<reference evidence="2" key="1">
    <citation type="submission" date="2016-10" db="EMBL/GenBank/DDBJ databases">
        <authorList>
            <person name="Varghese N."/>
            <person name="Submissions S."/>
        </authorList>
    </citation>
    <scope>NUCLEOTIDE SEQUENCE [LARGE SCALE GENOMIC DNA]</scope>
    <source>
        <strain evidence="2">CGMCC 1.8711</strain>
    </source>
</reference>
<dbReference type="AlphaFoldDB" id="A0A1I6GLM1"/>
<accession>A0A1I6GLM1</accession>
<evidence type="ECO:0008006" key="3">
    <source>
        <dbReference type="Google" id="ProtNLM"/>
    </source>
</evidence>
<dbReference type="InterPro" id="IPR007849">
    <property type="entry name" value="ATP10"/>
</dbReference>
<name>A0A1I6GLM1_9EURY</name>
<proteinExistence type="predicted"/>
<evidence type="ECO:0000313" key="1">
    <source>
        <dbReference type="EMBL" id="SFR43084.1"/>
    </source>
</evidence>
<protein>
    <recommendedName>
        <fullName evidence="3">Peroxiredoxin Q/BCP</fullName>
    </recommendedName>
</protein>
<dbReference type="PANTHER" id="PTHR28106:SF1">
    <property type="entry name" value="MITOCHONDRIAL ATPASE COMPLEX SUBUNIT ATP10"/>
    <property type="match status" value="1"/>
</dbReference>
<dbReference type="EMBL" id="FOYS01000002">
    <property type="protein sequence ID" value="SFR43084.1"/>
    <property type="molecule type" value="Genomic_DNA"/>
</dbReference>
<sequence>MFLVMKFPSVPGRTTDGRRVHLPVDFEGEQTLVVLSFHRRQQSLVDSWRGFAKELREKYDHFDYYELSVTGGNSGMLPPTTMGGLAPSNARNRLDENTVFVPVDKNAFQRRLGIVGEQTIYAFLVEDGDVVRQAAGVLTPKTAEALESLLSEYETAQSRWSELGSESVEEQSES</sequence>
<evidence type="ECO:0000313" key="2">
    <source>
        <dbReference type="Proteomes" id="UP000243250"/>
    </source>
</evidence>
<organism evidence="1 2">
    <name type="scientific">Halogeometricum limi</name>
    <dbReference type="NCBI Taxonomy" id="555875"/>
    <lineage>
        <taxon>Archaea</taxon>
        <taxon>Methanobacteriati</taxon>
        <taxon>Methanobacteriota</taxon>
        <taxon>Stenosarchaea group</taxon>
        <taxon>Halobacteria</taxon>
        <taxon>Halobacteriales</taxon>
        <taxon>Haloferacaceae</taxon>
        <taxon>Halogeometricum</taxon>
    </lineage>
</organism>
<keyword evidence="2" id="KW-1185">Reference proteome</keyword>
<dbReference type="Proteomes" id="UP000243250">
    <property type="component" value="Unassembled WGS sequence"/>
</dbReference>
<gene>
    <name evidence="1" type="ORF">SAMN04488124_1233</name>
</gene>
<dbReference type="PANTHER" id="PTHR28106">
    <property type="entry name" value="MITOCHONDRIAL ATPASE COMPLEX SUBUNIT ATP10"/>
    <property type="match status" value="1"/>
</dbReference>